<dbReference type="PROSITE" id="PS51892">
    <property type="entry name" value="SUBTILASE"/>
    <property type="match status" value="1"/>
</dbReference>
<sequence length="483" mass="48303">MRTVTRTRAAVAAAALAAVALAAPASAGLLPSGGSLAAVQPWLSSQLGTLQAATPTTVLVHGTDTAAAKRAVAAAGMRSVTTFDKIGVVVATGLPAQIQAVRGQSGVTYVEGNQPIAFTLATSNKATRGDEARNTLSGADGTSLDGKGVSVAVIDSGVDPSHPFLQNANGTSAVVKNLKMVCEPLTESTCAPVDAGALDTDLLSVGGHGMHVNGIVAGRDVTLSDGTKMHGAAPGASLVSISTGAVLFIIGADAALNWVLENHAAPCGAGVPAKTCPPIKVTSNSYGPTGGGAFDPNSATVKLQRALVKEGVVSVWANGNDGGDGSASLSNPPGMDPTPGILSVASFFDQNTGTRDGTVSSFSSRGKKGDQSTYPDISAPGESITSSCRIYLPICSTGMDPKEAGDYNTISGTSMATPHISGIVAQLFQANPSATPAQIEAAIESTAYKYTDGAPYEPGTNGTTSFDKGHGLVDVVAAANVVR</sequence>
<evidence type="ECO:0000256" key="2">
    <source>
        <dbReference type="ARBA" id="ARBA00022670"/>
    </source>
</evidence>
<dbReference type="AlphaFoldDB" id="A0AAU7JV03"/>
<dbReference type="InterPro" id="IPR050131">
    <property type="entry name" value="Peptidase_S8_subtilisin-like"/>
</dbReference>
<proteinExistence type="inferred from homology"/>
<protein>
    <submittedName>
        <fullName evidence="10">S8 family serine peptidase</fullName>
    </submittedName>
</protein>
<dbReference type="InterPro" id="IPR000209">
    <property type="entry name" value="Peptidase_S8/S53_dom"/>
</dbReference>
<dbReference type="GO" id="GO:0006508">
    <property type="term" value="P:proteolysis"/>
    <property type="evidence" value="ECO:0007669"/>
    <property type="project" value="UniProtKB-KW"/>
</dbReference>
<evidence type="ECO:0000256" key="1">
    <source>
        <dbReference type="ARBA" id="ARBA00011073"/>
    </source>
</evidence>
<organism evidence="10">
    <name type="scientific">Pedococcus sp. KACC 23699</name>
    <dbReference type="NCBI Taxonomy" id="3149228"/>
    <lineage>
        <taxon>Bacteria</taxon>
        <taxon>Bacillati</taxon>
        <taxon>Actinomycetota</taxon>
        <taxon>Actinomycetes</taxon>
        <taxon>Micrococcales</taxon>
        <taxon>Intrasporangiaceae</taxon>
        <taxon>Pedococcus</taxon>
    </lineage>
</organism>
<dbReference type="Gene3D" id="3.40.50.200">
    <property type="entry name" value="Peptidase S8/S53 domain"/>
    <property type="match status" value="1"/>
</dbReference>
<dbReference type="InterPro" id="IPR023827">
    <property type="entry name" value="Peptidase_S8_Asp-AS"/>
</dbReference>
<dbReference type="PRINTS" id="PR00723">
    <property type="entry name" value="SUBTILISIN"/>
</dbReference>
<evidence type="ECO:0000256" key="7">
    <source>
        <dbReference type="SAM" id="MobiDB-lite"/>
    </source>
</evidence>
<dbReference type="PROSITE" id="PS00136">
    <property type="entry name" value="SUBTILASE_ASP"/>
    <property type="match status" value="1"/>
</dbReference>
<dbReference type="InterPro" id="IPR023828">
    <property type="entry name" value="Peptidase_S8_Ser-AS"/>
</dbReference>
<dbReference type="PROSITE" id="PS00138">
    <property type="entry name" value="SUBTILASE_SER"/>
    <property type="match status" value="1"/>
</dbReference>
<reference evidence="10" key="1">
    <citation type="submission" date="2024-05" db="EMBL/GenBank/DDBJ databases">
        <authorList>
            <person name="Kim S."/>
            <person name="Heo J."/>
            <person name="Choi H."/>
            <person name="Choi Y."/>
            <person name="Kwon S.-W."/>
            <person name="Kim Y."/>
        </authorList>
    </citation>
    <scope>NUCLEOTIDE SEQUENCE</scope>
    <source>
        <strain evidence="10">KACC 23699</strain>
    </source>
</reference>
<evidence type="ECO:0000256" key="6">
    <source>
        <dbReference type="RuleBase" id="RU003355"/>
    </source>
</evidence>
<dbReference type="PANTHER" id="PTHR43806:SF11">
    <property type="entry name" value="CEREVISIN-RELATED"/>
    <property type="match status" value="1"/>
</dbReference>
<keyword evidence="2 5" id="KW-0645">Protease</keyword>
<dbReference type="RefSeq" id="WP_406831604.1">
    <property type="nucleotide sequence ID" value="NZ_CP157483.1"/>
</dbReference>
<feature type="compositionally biased region" description="Polar residues" evidence="7">
    <location>
        <begin position="355"/>
        <end position="364"/>
    </location>
</feature>
<dbReference type="InterPro" id="IPR015500">
    <property type="entry name" value="Peptidase_S8_subtilisin-rel"/>
</dbReference>
<feature type="region of interest" description="Disordered" evidence="7">
    <location>
        <begin position="355"/>
        <end position="380"/>
    </location>
</feature>
<evidence type="ECO:0000256" key="4">
    <source>
        <dbReference type="ARBA" id="ARBA00022825"/>
    </source>
</evidence>
<feature type="domain" description="Peptidase S8/S53" evidence="9">
    <location>
        <begin position="146"/>
        <end position="457"/>
    </location>
</feature>
<feature type="chain" id="PRO_5043335914" evidence="8">
    <location>
        <begin position="28"/>
        <end position="483"/>
    </location>
</feature>
<dbReference type="InterPro" id="IPR036852">
    <property type="entry name" value="Peptidase_S8/S53_dom_sf"/>
</dbReference>
<feature type="active site" description="Charge relay system" evidence="5">
    <location>
        <position position="208"/>
    </location>
</feature>
<gene>
    <name evidence="10" type="ORF">ABEG17_02130</name>
</gene>
<keyword evidence="8" id="KW-0732">Signal</keyword>
<keyword evidence="4 5" id="KW-0720">Serine protease</keyword>
<evidence type="ECO:0000259" key="9">
    <source>
        <dbReference type="Pfam" id="PF00082"/>
    </source>
</evidence>
<dbReference type="GO" id="GO:0004252">
    <property type="term" value="F:serine-type endopeptidase activity"/>
    <property type="evidence" value="ECO:0007669"/>
    <property type="project" value="UniProtKB-UniRule"/>
</dbReference>
<name>A0AAU7JV03_9MICO</name>
<evidence type="ECO:0000256" key="8">
    <source>
        <dbReference type="SAM" id="SignalP"/>
    </source>
</evidence>
<evidence type="ECO:0000256" key="3">
    <source>
        <dbReference type="ARBA" id="ARBA00022801"/>
    </source>
</evidence>
<dbReference type="SUPFAM" id="SSF52743">
    <property type="entry name" value="Subtilisin-like"/>
    <property type="match status" value="1"/>
</dbReference>
<feature type="active site" description="Charge relay system" evidence="5">
    <location>
        <position position="414"/>
    </location>
</feature>
<evidence type="ECO:0000313" key="10">
    <source>
        <dbReference type="EMBL" id="XBO44145.1"/>
    </source>
</evidence>
<dbReference type="Pfam" id="PF00082">
    <property type="entry name" value="Peptidase_S8"/>
    <property type="match status" value="1"/>
</dbReference>
<evidence type="ECO:0000256" key="5">
    <source>
        <dbReference type="PROSITE-ProRule" id="PRU01240"/>
    </source>
</evidence>
<dbReference type="PANTHER" id="PTHR43806">
    <property type="entry name" value="PEPTIDASE S8"/>
    <property type="match status" value="1"/>
</dbReference>
<feature type="signal peptide" evidence="8">
    <location>
        <begin position="1"/>
        <end position="27"/>
    </location>
</feature>
<feature type="active site" description="Charge relay system" evidence="5">
    <location>
        <position position="155"/>
    </location>
</feature>
<comment type="similarity">
    <text evidence="1 5 6">Belongs to the peptidase S8 family.</text>
</comment>
<dbReference type="EMBL" id="CP157483">
    <property type="protein sequence ID" value="XBO44145.1"/>
    <property type="molecule type" value="Genomic_DNA"/>
</dbReference>
<keyword evidence="3 5" id="KW-0378">Hydrolase</keyword>
<accession>A0AAU7JV03</accession>